<evidence type="ECO:0000256" key="1">
    <source>
        <dbReference type="SAM" id="Coils"/>
    </source>
</evidence>
<organism evidence="3 4">
    <name type="scientific">Xanthomonas prunicola</name>
    <dbReference type="NCBI Taxonomy" id="2053930"/>
    <lineage>
        <taxon>Bacteria</taxon>
        <taxon>Pseudomonadati</taxon>
        <taxon>Pseudomonadota</taxon>
        <taxon>Gammaproteobacteria</taxon>
        <taxon>Lysobacterales</taxon>
        <taxon>Lysobacteraceae</taxon>
        <taxon>Xanthomonas</taxon>
    </lineage>
</organism>
<dbReference type="Proteomes" id="UP001058381">
    <property type="component" value="Chromosome"/>
</dbReference>
<gene>
    <name evidence="3" type="ORF">M0D43_14845</name>
</gene>
<sequence length="296" mass="31435">MKLRPFLYIGVLSLATLPSLAMAAKDDPQADALNRRLAALQNDPQTSDLARYERLQAQQTVAALAEAKRRDRDELVFLADRRVEIAELTARTALARRELDRLDGTRNDLLIEASRRDAARARQEAERLRVQAQIQAEAAEQARQSAEQEALARQDAELALTSVAGKQTAKLNAAQQKALQLAHEEAELVAGAKLPASKVDNRGEVFSLGSGAFGGKAALSGDAAGQAKALAEYLNIGKKGRVSIVGFDTDAAIAKKRAEALRDALVAGGVAAARLQVTGTKGAASKTRAAEVVVAP</sequence>
<keyword evidence="1" id="KW-0175">Coiled coil</keyword>
<evidence type="ECO:0000256" key="2">
    <source>
        <dbReference type="SAM" id="SignalP"/>
    </source>
</evidence>
<evidence type="ECO:0000313" key="4">
    <source>
        <dbReference type="Proteomes" id="UP001058381"/>
    </source>
</evidence>
<keyword evidence="2" id="KW-0732">Signal</keyword>
<proteinExistence type="predicted"/>
<protein>
    <recommendedName>
        <fullName evidence="5">OmpA-like domain-containing protein</fullName>
    </recommendedName>
</protein>
<name>A0A9Q9J0E4_9XANT</name>
<reference evidence="3" key="1">
    <citation type="submission" date="2022-04" db="EMBL/GenBank/DDBJ databases">
        <title>Xanthomonas prunicola pv. tritici, a pathogen causing a previously unreported foliar disease of wheat.</title>
        <authorList>
            <person name="Clavijo F."/>
            <person name="Curland R.D."/>
            <person name="Dill-Macky R."/>
            <person name="Pereyra S."/>
            <person name="Roman-Reyna V."/>
            <person name="Siri M.I."/>
        </authorList>
    </citation>
    <scope>NUCLEOTIDE SEQUENCE</scope>
    <source>
        <strain evidence="3">CIX249</strain>
    </source>
</reference>
<feature type="signal peptide" evidence="2">
    <location>
        <begin position="1"/>
        <end position="23"/>
    </location>
</feature>
<accession>A0A9Q9J0E4</accession>
<dbReference type="InterPro" id="IPR036737">
    <property type="entry name" value="OmpA-like_sf"/>
</dbReference>
<dbReference type="GeneID" id="75152657"/>
<evidence type="ECO:0000313" key="3">
    <source>
        <dbReference type="EMBL" id="UXA64240.1"/>
    </source>
</evidence>
<dbReference type="SUPFAM" id="SSF103088">
    <property type="entry name" value="OmpA-like"/>
    <property type="match status" value="1"/>
</dbReference>
<feature type="chain" id="PRO_5040132988" description="OmpA-like domain-containing protein" evidence="2">
    <location>
        <begin position="24"/>
        <end position="296"/>
    </location>
</feature>
<evidence type="ECO:0008006" key="5">
    <source>
        <dbReference type="Google" id="ProtNLM"/>
    </source>
</evidence>
<dbReference type="EMBL" id="CP096142">
    <property type="protein sequence ID" value="UXA64240.1"/>
    <property type="molecule type" value="Genomic_DNA"/>
</dbReference>
<dbReference type="AlphaFoldDB" id="A0A9Q9J0E4"/>
<feature type="coiled-coil region" evidence="1">
    <location>
        <begin position="111"/>
        <end position="156"/>
    </location>
</feature>
<dbReference type="RefSeq" id="WP_252162015.1">
    <property type="nucleotide sequence ID" value="NZ_CP094827.1"/>
</dbReference>